<dbReference type="PANTHER" id="PTHR42742">
    <property type="entry name" value="TRANSCRIPTIONAL REPRESSOR MPRA"/>
    <property type="match status" value="1"/>
</dbReference>
<dbReference type="GO" id="GO:0016853">
    <property type="term" value="F:isomerase activity"/>
    <property type="evidence" value="ECO:0007669"/>
    <property type="project" value="UniProtKB-KW"/>
</dbReference>
<dbReference type="CDD" id="cd07010">
    <property type="entry name" value="cupin_PMI_type_I_N_bac"/>
    <property type="match status" value="1"/>
</dbReference>
<dbReference type="PANTHER" id="PTHR42742:SF3">
    <property type="entry name" value="FRUCTOKINASE"/>
    <property type="match status" value="1"/>
</dbReference>
<dbReference type="Proteomes" id="UP000262969">
    <property type="component" value="Unassembled WGS sequence"/>
</dbReference>
<keyword evidence="3" id="KW-0413">Isomerase</keyword>
<dbReference type="EMBL" id="DPVV01000170">
    <property type="protein sequence ID" value="HCL01752.1"/>
    <property type="molecule type" value="Genomic_DNA"/>
</dbReference>
<dbReference type="GO" id="GO:0046872">
    <property type="term" value="F:metal ion binding"/>
    <property type="evidence" value="ECO:0007669"/>
    <property type="project" value="UniProtKB-KW"/>
</dbReference>
<evidence type="ECO:0000256" key="2">
    <source>
        <dbReference type="ARBA" id="ARBA00022833"/>
    </source>
</evidence>
<keyword evidence="2" id="KW-0862">Zinc</keyword>
<dbReference type="SUPFAM" id="SSF51182">
    <property type="entry name" value="RmlC-like cupins"/>
    <property type="match status" value="1"/>
</dbReference>
<dbReference type="InterPro" id="IPR051804">
    <property type="entry name" value="Carb_Metab_Reg_Kinase/Isom"/>
</dbReference>
<protein>
    <submittedName>
        <fullName evidence="3">Mannose-6-phosphate isomerase</fullName>
    </submittedName>
</protein>
<dbReference type="AlphaFoldDB" id="A0A3D2X3S0"/>
<evidence type="ECO:0000313" key="4">
    <source>
        <dbReference type="Proteomes" id="UP000262969"/>
    </source>
</evidence>
<dbReference type="InterPro" id="IPR014710">
    <property type="entry name" value="RmlC-like_jellyroll"/>
</dbReference>
<organism evidence="3 4">
    <name type="scientific">Lachnoclostridium phytofermentans</name>
    <dbReference type="NCBI Taxonomy" id="66219"/>
    <lineage>
        <taxon>Bacteria</taxon>
        <taxon>Bacillati</taxon>
        <taxon>Bacillota</taxon>
        <taxon>Clostridia</taxon>
        <taxon>Lachnospirales</taxon>
        <taxon>Lachnospiraceae</taxon>
    </lineage>
</organism>
<gene>
    <name evidence="3" type="ORF">DHW61_04940</name>
</gene>
<evidence type="ECO:0000256" key="1">
    <source>
        <dbReference type="ARBA" id="ARBA00022723"/>
    </source>
</evidence>
<accession>A0A3D2X3S0</accession>
<proteinExistence type="predicted"/>
<evidence type="ECO:0000313" key="3">
    <source>
        <dbReference type="EMBL" id="HCL01752.1"/>
    </source>
</evidence>
<sequence length="580" mass="66808">MYQKYNNYDLNPKKKILGYDSFAFSRYDNIRKEINSRIEGEESKKQVIVCDLYPGADKEEILAEIKKCGIVKVIDTETCMWERDKILNIFRDSITEDRVFGIMTHKSLTDCFNPERLEKAKEEVVSHQEGMLLVIGVGASLITKGDLLLYFDMTRWEIQLRYRKGMSNWLIANEKDAVLTKYKMGFFIEWRLADKHKRQLFETFDYVVDTTIKNHPVMITGKAFCEGLKQLSKQPFRMQPYFDPGVWGGQWMKDVFGLDPAMGNYAWSFDGVPEENSINLQYGSVVIQLPCMDLTLYQPREVLGDRVHGRFGAEFPIRFDLLDTMGGGNLSLQVHPLTDYIQENFGMHYTQDESYYILDAKAGAHAYLGIKDNVDTEEMKKDLERAQAGEIVFDADKYANKIPVGKHDHLLIPAGTVHCSCADTMVLEISATPYIFTFKLWDWGRVGLDGLPRPIHIEHGMKNIQWDRNLKWVEENLVNQEEVCMQREGFLDEKTGLHRRQSIETHRYTVTGEVSLEMNDSVQVLNLVEGSFAVIESMKEEFEPFTVHYAETFIIPAAVGSYKIKSAPNETISVICAWIR</sequence>
<keyword evidence="1" id="KW-0479">Metal-binding</keyword>
<comment type="caution">
    <text evidence="3">The sequence shown here is derived from an EMBL/GenBank/DDBJ whole genome shotgun (WGS) entry which is preliminary data.</text>
</comment>
<name>A0A3D2X3S0_9FIRM</name>
<dbReference type="Gene3D" id="2.60.120.10">
    <property type="entry name" value="Jelly Rolls"/>
    <property type="match status" value="2"/>
</dbReference>
<dbReference type="InterPro" id="IPR011051">
    <property type="entry name" value="RmlC_Cupin_sf"/>
</dbReference>
<reference evidence="3 4" key="1">
    <citation type="journal article" date="2018" name="Nat. Biotechnol.">
        <title>A standardized bacterial taxonomy based on genome phylogeny substantially revises the tree of life.</title>
        <authorList>
            <person name="Parks D.H."/>
            <person name="Chuvochina M."/>
            <person name="Waite D.W."/>
            <person name="Rinke C."/>
            <person name="Skarshewski A."/>
            <person name="Chaumeil P.A."/>
            <person name="Hugenholtz P."/>
        </authorList>
    </citation>
    <scope>NUCLEOTIDE SEQUENCE [LARGE SCALE GENOMIC DNA]</scope>
    <source>
        <strain evidence="3">UBA11728</strain>
    </source>
</reference>